<keyword evidence="10" id="KW-1185">Reference proteome</keyword>
<proteinExistence type="inferred from homology"/>
<dbReference type="InParanoid" id="A0A423Q003"/>
<keyword evidence="6 8" id="KW-1133">Transmembrane helix</keyword>
<keyword evidence="4" id="KW-1003">Cell membrane</keyword>
<evidence type="ECO:0000256" key="4">
    <source>
        <dbReference type="ARBA" id="ARBA00022475"/>
    </source>
</evidence>
<feature type="transmembrane region" description="Helical" evidence="8">
    <location>
        <begin position="200"/>
        <end position="223"/>
    </location>
</feature>
<feature type="transmembrane region" description="Helical" evidence="8">
    <location>
        <begin position="62"/>
        <end position="82"/>
    </location>
</feature>
<evidence type="ECO:0000256" key="1">
    <source>
        <dbReference type="ARBA" id="ARBA00004651"/>
    </source>
</evidence>
<feature type="transmembrane region" description="Helical" evidence="8">
    <location>
        <begin position="508"/>
        <end position="526"/>
    </location>
</feature>
<evidence type="ECO:0000256" key="8">
    <source>
        <dbReference type="RuleBase" id="RU365092"/>
    </source>
</evidence>
<dbReference type="OrthoDB" id="9761056at2"/>
<feature type="transmembrane region" description="Helical" evidence="8">
    <location>
        <begin position="451"/>
        <end position="472"/>
    </location>
</feature>
<evidence type="ECO:0000313" key="10">
    <source>
        <dbReference type="Proteomes" id="UP000285310"/>
    </source>
</evidence>
<keyword evidence="8" id="KW-0997">Cell inner membrane</keyword>
<dbReference type="PANTHER" id="PTHR30003:SF0">
    <property type="entry name" value="GLYCOLATE PERMEASE GLCA-RELATED"/>
    <property type="match status" value="1"/>
</dbReference>
<name>A0A423Q003_9GAMM</name>
<dbReference type="Pfam" id="PF02652">
    <property type="entry name" value="Lactate_perm"/>
    <property type="match status" value="1"/>
</dbReference>
<reference evidence="9 10" key="1">
    <citation type="submission" date="2013-10" db="EMBL/GenBank/DDBJ databases">
        <title>Salinisphaera japonica YTM-1 Genome Sequencing.</title>
        <authorList>
            <person name="Lai Q."/>
            <person name="Li C."/>
            <person name="Shao Z."/>
        </authorList>
    </citation>
    <scope>NUCLEOTIDE SEQUENCE [LARGE SCALE GENOMIC DNA]</scope>
    <source>
        <strain evidence="9 10">YTM-1</strain>
    </source>
</reference>
<feature type="transmembrane region" description="Helical" evidence="8">
    <location>
        <begin position="103"/>
        <end position="123"/>
    </location>
</feature>
<comment type="caution">
    <text evidence="9">The sequence shown here is derived from an EMBL/GenBank/DDBJ whole genome shotgun (WGS) entry which is preliminary data.</text>
</comment>
<evidence type="ECO:0000256" key="5">
    <source>
        <dbReference type="ARBA" id="ARBA00022692"/>
    </source>
</evidence>
<feature type="transmembrane region" description="Helical" evidence="8">
    <location>
        <begin position="538"/>
        <end position="559"/>
    </location>
</feature>
<feature type="transmembrane region" description="Helical" evidence="8">
    <location>
        <begin position="484"/>
        <end position="502"/>
    </location>
</feature>
<feature type="transmembrane region" description="Helical" evidence="8">
    <location>
        <begin position="129"/>
        <end position="151"/>
    </location>
</feature>
<feature type="transmembrane region" description="Helical" evidence="8">
    <location>
        <begin position="261"/>
        <end position="278"/>
    </location>
</feature>
<feature type="transmembrane region" description="Helical" evidence="8">
    <location>
        <begin position="321"/>
        <end position="340"/>
    </location>
</feature>
<keyword evidence="5 8" id="KW-0812">Transmembrane</keyword>
<comment type="subcellular location">
    <subcellularLocation>
        <location evidence="8">Cell inner membrane</location>
        <topology evidence="8">Multi-pass membrane protein</topology>
    </subcellularLocation>
    <subcellularLocation>
        <location evidence="1">Cell membrane</location>
        <topology evidence="1">Multi-pass membrane protein</topology>
    </subcellularLocation>
</comment>
<evidence type="ECO:0000256" key="2">
    <source>
        <dbReference type="ARBA" id="ARBA00010100"/>
    </source>
</evidence>
<keyword evidence="3 8" id="KW-0813">Transport</keyword>
<dbReference type="GO" id="GO:0015129">
    <property type="term" value="F:lactate transmembrane transporter activity"/>
    <property type="evidence" value="ECO:0007669"/>
    <property type="project" value="UniProtKB-UniRule"/>
</dbReference>
<feature type="transmembrane region" description="Helical" evidence="8">
    <location>
        <begin position="35"/>
        <end position="56"/>
    </location>
</feature>
<feature type="transmembrane region" description="Helical" evidence="8">
    <location>
        <begin position="6"/>
        <end position="28"/>
    </location>
</feature>
<dbReference type="RefSeq" id="WP_123657195.1">
    <property type="nucleotide sequence ID" value="NZ_AYKG01000006.1"/>
</dbReference>
<feature type="transmembrane region" description="Helical" evidence="8">
    <location>
        <begin position="407"/>
        <end position="431"/>
    </location>
</feature>
<organism evidence="9 10">
    <name type="scientific">Salinisphaera japonica YTM-1</name>
    <dbReference type="NCBI Taxonomy" id="1209778"/>
    <lineage>
        <taxon>Bacteria</taxon>
        <taxon>Pseudomonadati</taxon>
        <taxon>Pseudomonadota</taxon>
        <taxon>Gammaproteobacteria</taxon>
        <taxon>Salinisphaerales</taxon>
        <taxon>Salinisphaeraceae</taxon>
        <taxon>Salinisphaera</taxon>
    </lineage>
</organism>
<evidence type="ECO:0000256" key="6">
    <source>
        <dbReference type="ARBA" id="ARBA00022989"/>
    </source>
</evidence>
<dbReference type="GO" id="GO:0015295">
    <property type="term" value="F:solute:proton symporter activity"/>
    <property type="evidence" value="ECO:0007669"/>
    <property type="project" value="TreeGrafter"/>
</dbReference>
<dbReference type="InterPro" id="IPR003804">
    <property type="entry name" value="Lactate_perm"/>
</dbReference>
<evidence type="ECO:0000256" key="7">
    <source>
        <dbReference type="ARBA" id="ARBA00023136"/>
    </source>
</evidence>
<comment type="caution">
    <text evidence="8">Lacks conserved residue(s) required for the propagation of feature annotation.</text>
</comment>
<comment type="similarity">
    <text evidence="2 8">Belongs to the lactate permease family.</text>
</comment>
<evidence type="ECO:0000256" key="3">
    <source>
        <dbReference type="ARBA" id="ARBA00022448"/>
    </source>
</evidence>
<gene>
    <name evidence="9" type="ORF">SAJA_03190</name>
</gene>
<dbReference type="EMBL" id="AYKG01000006">
    <property type="protein sequence ID" value="ROO31320.1"/>
    <property type="molecule type" value="Genomic_DNA"/>
</dbReference>
<accession>A0A423Q003</accession>
<comment type="function">
    <text evidence="8">Uptake of L-lactate across the membrane. Can also transport D-lactate and glycolate.</text>
</comment>
<dbReference type="FunCoup" id="A0A423Q003">
    <property type="interactions" value="74"/>
</dbReference>
<protein>
    <recommendedName>
        <fullName evidence="8">L-lactate permease</fullName>
    </recommendedName>
</protein>
<dbReference type="Proteomes" id="UP000285310">
    <property type="component" value="Unassembled WGS sequence"/>
</dbReference>
<feature type="transmembrane region" description="Helical" evidence="8">
    <location>
        <begin position="370"/>
        <end position="387"/>
    </location>
</feature>
<dbReference type="AlphaFoldDB" id="A0A423Q003"/>
<dbReference type="PANTHER" id="PTHR30003">
    <property type="entry name" value="L-LACTATE PERMEASE"/>
    <property type="match status" value="1"/>
</dbReference>
<keyword evidence="7 8" id="KW-0472">Membrane</keyword>
<feature type="transmembrane region" description="Helical" evidence="8">
    <location>
        <begin position="235"/>
        <end position="255"/>
    </location>
</feature>
<sequence length="567" mass="59263">MTSTLMSLLAFTPLLLAAILLIGLRLAARTAMPIVYLYTVLLAILAWQMPFVRVIASSLQGLMLTISILWIIFGAILLLNTLKHSGGISAIRNGFSGITDDRRIQVVIAAWLFGCFIEGASGFGTTAAVASPLLVALGFPALPAVVMGLMVQSTPVSFGAVGTPIIVGVTGGVHQSAIATDLAAQGASWAQYLQLVTSEVAIIHAICGVTMPFILVTILTRFFGTDKKWTHGFEVLPFCLFGGLAFALPFALAGIFLGPSFPSMIGALVGLAIVVPAARRGFLMPKKSWQFAPAEQWPAEWMGSMEIKFEDVAGRAPMSTLMGWVPYGLLAVLLVISRMVPPVQEALKSVALSWNNILGEAGISGSIEPLYLPGGIIVIAVLLTVGIHRMRLSAARQAFSESTQTILGAGFVLIFTIPMVRVLINSGVNGADLASMPVAMAQFVANGVGDIYPLFAPAVGALGAFIAGSNTVSNLMLADFQFNIAEALGLSTAFMVALQAVGAAAGNMIAIHNVVAASATVGLLGREGTILRKTMLPTLYYCVLAGVIGLIGFYLLGLADPLLTAGA</sequence>
<evidence type="ECO:0000313" key="9">
    <source>
        <dbReference type="EMBL" id="ROO31320.1"/>
    </source>
</evidence>
<dbReference type="GO" id="GO:0005886">
    <property type="term" value="C:plasma membrane"/>
    <property type="evidence" value="ECO:0007669"/>
    <property type="project" value="UniProtKB-SubCell"/>
</dbReference>
<feature type="transmembrane region" description="Helical" evidence="8">
    <location>
        <begin position="158"/>
        <end position="180"/>
    </location>
</feature>